<protein>
    <submittedName>
        <fullName evidence="2">Helix-turn-helix domain-containing protein</fullName>
    </submittedName>
</protein>
<dbReference type="Proteomes" id="UP000434036">
    <property type="component" value="Unassembled WGS sequence"/>
</dbReference>
<dbReference type="InterPro" id="IPR010982">
    <property type="entry name" value="Lambda_DNA-bd_dom_sf"/>
</dbReference>
<feature type="domain" description="HTH cro/C1-type" evidence="1">
    <location>
        <begin position="18"/>
        <end position="73"/>
    </location>
</feature>
<gene>
    <name evidence="2" type="ORF">GSF08_01665</name>
</gene>
<name>A0A6N8U433_9FIRM</name>
<dbReference type="GO" id="GO:0003677">
    <property type="term" value="F:DNA binding"/>
    <property type="evidence" value="ECO:0007669"/>
    <property type="project" value="InterPro"/>
</dbReference>
<evidence type="ECO:0000259" key="1">
    <source>
        <dbReference type="PROSITE" id="PS50943"/>
    </source>
</evidence>
<dbReference type="PROSITE" id="PS50943">
    <property type="entry name" value="HTH_CROC1"/>
    <property type="match status" value="1"/>
</dbReference>
<dbReference type="EMBL" id="WUUQ01000001">
    <property type="protein sequence ID" value="MXQ72651.1"/>
    <property type="molecule type" value="Genomic_DNA"/>
</dbReference>
<dbReference type="RefSeq" id="WP_160624136.1">
    <property type="nucleotide sequence ID" value="NZ_WUUQ01000001.1"/>
</dbReference>
<sequence length="87" mass="9718">MVITQERVSIGKAVGDRITYLCKERNISLNKLSIMCGMTQSTLNNIMNEKSKNPTIGTIKMVCDGLDISLAEFFDTDAFRGLDQELQ</sequence>
<dbReference type="AlphaFoldDB" id="A0A6N8U433"/>
<comment type="caution">
    <text evidence="2">The sequence shown here is derived from an EMBL/GenBank/DDBJ whole genome shotgun (WGS) entry which is preliminary data.</text>
</comment>
<organism evidence="2 3">
    <name type="scientific">Copranaerobaculum intestinale</name>
    <dbReference type="NCBI Taxonomy" id="2692629"/>
    <lineage>
        <taxon>Bacteria</taxon>
        <taxon>Bacillati</taxon>
        <taxon>Bacillota</taxon>
        <taxon>Erysipelotrichia</taxon>
        <taxon>Erysipelotrichales</taxon>
        <taxon>Erysipelotrichaceae</taxon>
        <taxon>Copranaerobaculum</taxon>
    </lineage>
</organism>
<dbReference type="InterPro" id="IPR001387">
    <property type="entry name" value="Cro/C1-type_HTH"/>
</dbReference>
<dbReference type="SMART" id="SM00530">
    <property type="entry name" value="HTH_XRE"/>
    <property type="match status" value="1"/>
</dbReference>
<reference evidence="2 3" key="1">
    <citation type="submission" date="2019-12" db="EMBL/GenBank/DDBJ databases">
        <authorList>
            <person name="Yang R."/>
        </authorList>
    </citation>
    <scope>NUCLEOTIDE SEQUENCE [LARGE SCALE GENOMIC DNA]</scope>
    <source>
        <strain evidence="2 3">DONG20-135</strain>
    </source>
</reference>
<evidence type="ECO:0000313" key="3">
    <source>
        <dbReference type="Proteomes" id="UP000434036"/>
    </source>
</evidence>
<reference evidence="2 3" key="2">
    <citation type="submission" date="2020-01" db="EMBL/GenBank/DDBJ databases">
        <title>Clostridiaceae sp. nov. isolated from the gut of human by culturomics.</title>
        <authorList>
            <person name="Chang Y."/>
        </authorList>
    </citation>
    <scope>NUCLEOTIDE SEQUENCE [LARGE SCALE GENOMIC DNA]</scope>
    <source>
        <strain evidence="2 3">DONG20-135</strain>
    </source>
</reference>
<dbReference type="SUPFAM" id="SSF47413">
    <property type="entry name" value="lambda repressor-like DNA-binding domains"/>
    <property type="match status" value="1"/>
</dbReference>
<keyword evidence="3" id="KW-1185">Reference proteome</keyword>
<proteinExistence type="predicted"/>
<dbReference type="Gene3D" id="1.10.260.40">
    <property type="entry name" value="lambda repressor-like DNA-binding domains"/>
    <property type="match status" value="1"/>
</dbReference>
<dbReference type="Pfam" id="PF13443">
    <property type="entry name" value="HTH_26"/>
    <property type="match status" value="1"/>
</dbReference>
<accession>A0A6N8U433</accession>
<evidence type="ECO:0000313" key="2">
    <source>
        <dbReference type="EMBL" id="MXQ72651.1"/>
    </source>
</evidence>